<comment type="caution">
    <text evidence="2">The sequence shown here is derived from an EMBL/GenBank/DDBJ whole genome shotgun (WGS) entry which is preliminary data.</text>
</comment>
<accession>A0AAW5RMI8</accession>
<feature type="region of interest" description="Disordered" evidence="1">
    <location>
        <begin position="311"/>
        <end position="337"/>
    </location>
</feature>
<organism evidence="2 3">
    <name type="scientific">Aeromonas media</name>
    <dbReference type="NCBI Taxonomy" id="651"/>
    <lineage>
        <taxon>Bacteria</taxon>
        <taxon>Pseudomonadati</taxon>
        <taxon>Pseudomonadota</taxon>
        <taxon>Gammaproteobacteria</taxon>
        <taxon>Aeromonadales</taxon>
        <taxon>Aeromonadaceae</taxon>
        <taxon>Aeromonas</taxon>
    </lineage>
</organism>
<protein>
    <submittedName>
        <fullName evidence="2">Uncharacterized protein</fullName>
    </submittedName>
</protein>
<reference evidence="2" key="1">
    <citation type="submission" date="2022-01" db="EMBL/GenBank/DDBJ databases">
        <title>Comparison of Fish pathogen Aeromonas spp.</title>
        <authorList>
            <person name="Dubey S."/>
            <person name="Sorum H."/>
            <person name="Munangandu H.M."/>
        </authorList>
    </citation>
    <scope>NUCLEOTIDE SEQUENCE</scope>
    <source>
        <strain evidence="2">SD/21-15</strain>
    </source>
</reference>
<dbReference type="RefSeq" id="WP_263685775.1">
    <property type="nucleotide sequence ID" value="NZ_JAJVCY010000039.1"/>
</dbReference>
<evidence type="ECO:0000313" key="3">
    <source>
        <dbReference type="Proteomes" id="UP001208651"/>
    </source>
</evidence>
<dbReference type="InterPro" id="IPR011990">
    <property type="entry name" value="TPR-like_helical_dom_sf"/>
</dbReference>
<name>A0AAW5RMI8_AERME</name>
<proteinExistence type="predicted"/>
<evidence type="ECO:0000313" key="2">
    <source>
        <dbReference type="EMBL" id="MCV3289959.1"/>
    </source>
</evidence>
<evidence type="ECO:0000256" key="1">
    <source>
        <dbReference type="SAM" id="MobiDB-lite"/>
    </source>
</evidence>
<sequence>MSSKNGYSPANSMLSSRWDDTLFARMKLYFHPTPIAYRAANLPSHLSAASRRIAATCFRKPKINIKATVVGNSANVKPLQVNIQRRYCTNSFFAQGVCSMFISPMDLATYYGVDDIPAAISIDDNLHSLLVAIFRNEPLTSPRYDILASYGLNALGGFINGDMTLPEFRRQSAVEQEQRGSKSLYYKGRKIVHRYQPSITKPLAAQPDDKANIEKTSQNPTWDYLQNFRIKNGLANGKNYLSLPPHELARQFWVDDITSAITGGARLHSLLVAAGQGATISAANRQFLLNRGLNALLCFLTGELSQEQFDQKGKAEQEQRNELAQQKQREITAQKAADEERYKAEQKALCVRLEAERIQRESDPKYIARMKNQALRVKNQALRVKYGVTGYVESHHLKQLMAILLKLDAGTRLLETETIWLKSNGREYQTKEILHSYNRLEADHWLAEYRNSKNPWSAVNASGHLRKCAASNEAIALLSAIPAKRQGQPKLKSAILTTHGGACRDHGEHTAALNMGVEAHRLQPNNFRPCTLLGAVCIELGNISEGHEWYCKAEARGAGRDSIMSDVRSLLTRMTADKREAVIAELLRIHPEQYRWLTKEGANKSYGTRAFTGNPLILND</sequence>
<dbReference type="AlphaFoldDB" id="A0AAW5RMI8"/>
<dbReference type="Proteomes" id="UP001208651">
    <property type="component" value="Unassembled WGS sequence"/>
</dbReference>
<gene>
    <name evidence="2" type="ORF">LZT28_17165</name>
</gene>
<dbReference type="SUPFAM" id="SSF48452">
    <property type="entry name" value="TPR-like"/>
    <property type="match status" value="1"/>
</dbReference>
<dbReference type="EMBL" id="JAJVCY010000039">
    <property type="protein sequence ID" value="MCV3289959.1"/>
    <property type="molecule type" value="Genomic_DNA"/>
</dbReference>